<gene>
    <name evidence="2" type="ORF">GCM10009639_47980</name>
</gene>
<reference evidence="2 3" key="1">
    <citation type="journal article" date="2019" name="Int. J. Syst. Evol. Microbiol.">
        <title>The Global Catalogue of Microorganisms (GCM) 10K type strain sequencing project: providing services to taxonomists for standard genome sequencing and annotation.</title>
        <authorList>
            <consortium name="The Broad Institute Genomics Platform"/>
            <consortium name="The Broad Institute Genome Sequencing Center for Infectious Disease"/>
            <person name="Wu L."/>
            <person name="Ma J."/>
        </authorList>
    </citation>
    <scope>NUCLEOTIDE SEQUENCE [LARGE SCALE GENOMIC DNA]</scope>
    <source>
        <strain evidence="2 3">JCM 12393</strain>
    </source>
</reference>
<proteinExistence type="predicted"/>
<evidence type="ECO:0000313" key="2">
    <source>
        <dbReference type="EMBL" id="GAA1403316.1"/>
    </source>
</evidence>
<dbReference type="RefSeq" id="WP_344339155.1">
    <property type="nucleotide sequence ID" value="NZ_BAAAKJ010000257.1"/>
</dbReference>
<dbReference type="Proteomes" id="UP001499863">
    <property type="component" value="Unassembled WGS sequence"/>
</dbReference>
<keyword evidence="3" id="KW-1185">Reference proteome</keyword>
<sequence length="59" mass="6780">MLPHHTTPLWKVRPEERRAFLRFRARALAAEGAGPHRLLRASDAAHTADFHEPRTPEET</sequence>
<name>A0ABN1YBM2_9ACTN</name>
<evidence type="ECO:0000313" key="3">
    <source>
        <dbReference type="Proteomes" id="UP001499863"/>
    </source>
</evidence>
<feature type="region of interest" description="Disordered" evidence="1">
    <location>
        <begin position="38"/>
        <end position="59"/>
    </location>
</feature>
<comment type="caution">
    <text evidence="2">The sequence shown here is derived from an EMBL/GenBank/DDBJ whole genome shotgun (WGS) entry which is preliminary data.</text>
</comment>
<feature type="compositionally biased region" description="Basic and acidic residues" evidence="1">
    <location>
        <begin position="46"/>
        <end position="59"/>
    </location>
</feature>
<evidence type="ECO:0000256" key="1">
    <source>
        <dbReference type="SAM" id="MobiDB-lite"/>
    </source>
</evidence>
<protein>
    <submittedName>
        <fullName evidence="2">Uncharacterized protein</fullName>
    </submittedName>
</protein>
<dbReference type="EMBL" id="BAAAKJ010000257">
    <property type="protein sequence ID" value="GAA1403316.1"/>
    <property type="molecule type" value="Genomic_DNA"/>
</dbReference>
<accession>A0ABN1YBM2</accession>
<organism evidence="2 3">
    <name type="scientific">Kitasatospora putterlickiae</name>
    <dbReference type="NCBI Taxonomy" id="221725"/>
    <lineage>
        <taxon>Bacteria</taxon>
        <taxon>Bacillati</taxon>
        <taxon>Actinomycetota</taxon>
        <taxon>Actinomycetes</taxon>
        <taxon>Kitasatosporales</taxon>
        <taxon>Streptomycetaceae</taxon>
        <taxon>Kitasatospora</taxon>
    </lineage>
</organism>